<protein>
    <recommendedName>
        <fullName evidence="4">GH18 domain-containing protein</fullName>
    </recommendedName>
</protein>
<proteinExistence type="predicted"/>
<feature type="domain" description="GH18" evidence="4">
    <location>
        <begin position="1"/>
        <end position="61"/>
    </location>
</feature>
<keyword evidence="3" id="KW-0812">Transmembrane</keyword>
<keyword evidence="3" id="KW-0472">Membrane</keyword>
<dbReference type="PANTHER" id="PTHR46290">
    <property type="entry name" value="DI-N-ACETYLCHITOBIASE"/>
    <property type="match status" value="1"/>
</dbReference>
<organism evidence="5 6">
    <name type="scientific">Goodea atripinnis</name>
    <dbReference type="NCBI Taxonomy" id="208336"/>
    <lineage>
        <taxon>Eukaryota</taxon>
        <taxon>Metazoa</taxon>
        <taxon>Chordata</taxon>
        <taxon>Craniata</taxon>
        <taxon>Vertebrata</taxon>
        <taxon>Euteleostomi</taxon>
        <taxon>Actinopterygii</taxon>
        <taxon>Neopterygii</taxon>
        <taxon>Teleostei</taxon>
        <taxon>Neoteleostei</taxon>
        <taxon>Acanthomorphata</taxon>
        <taxon>Ovalentaria</taxon>
        <taxon>Atherinomorphae</taxon>
        <taxon>Cyprinodontiformes</taxon>
        <taxon>Goodeidae</taxon>
        <taxon>Goodea</taxon>
    </lineage>
</organism>
<evidence type="ECO:0000256" key="3">
    <source>
        <dbReference type="SAM" id="Phobius"/>
    </source>
</evidence>
<sequence>DETGQSHQVWYDDPQSLRPKADYVMATGLRGIGMWNGNILDYSDDPCNKLQRPLIPRLPCTVLQLCSPDEAWSFIWGGATVLFIFFILMFLLQPSGRNRLLGTLGDVGEFNGLLCPCFHAEYLGWVEIDLLLWGAAAGIRGEGLGAETAVCLQCGQQVQLWLGRLPASDNISFKGTDGVI</sequence>
<name>A0ABV0NCC4_9TELE</name>
<evidence type="ECO:0000313" key="5">
    <source>
        <dbReference type="EMBL" id="MEQ2169037.1"/>
    </source>
</evidence>
<evidence type="ECO:0000313" key="6">
    <source>
        <dbReference type="Proteomes" id="UP001476798"/>
    </source>
</evidence>
<reference evidence="5 6" key="1">
    <citation type="submission" date="2021-06" db="EMBL/GenBank/DDBJ databases">
        <authorList>
            <person name="Palmer J.M."/>
        </authorList>
    </citation>
    <scope>NUCLEOTIDE SEQUENCE [LARGE SCALE GENOMIC DNA]</scope>
    <source>
        <strain evidence="5 6">GA_2019</strain>
        <tissue evidence="5">Muscle</tissue>
    </source>
</reference>
<evidence type="ECO:0000256" key="2">
    <source>
        <dbReference type="ARBA" id="ARBA00023295"/>
    </source>
</evidence>
<keyword evidence="1" id="KW-0378">Hydrolase</keyword>
<feature type="non-terminal residue" evidence="5">
    <location>
        <position position="1"/>
    </location>
</feature>
<dbReference type="Proteomes" id="UP001476798">
    <property type="component" value="Unassembled WGS sequence"/>
</dbReference>
<dbReference type="InterPro" id="IPR001223">
    <property type="entry name" value="Glyco_hydro18_cat"/>
</dbReference>
<gene>
    <name evidence="5" type="ORF">GOODEAATRI_020743</name>
</gene>
<dbReference type="InterPro" id="IPR051887">
    <property type="entry name" value="GH18_Domain-Containing"/>
</dbReference>
<accession>A0ABV0NCC4</accession>
<evidence type="ECO:0000256" key="1">
    <source>
        <dbReference type="ARBA" id="ARBA00022801"/>
    </source>
</evidence>
<dbReference type="Gene3D" id="3.20.20.80">
    <property type="entry name" value="Glycosidases"/>
    <property type="match status" value="1"/>
</dbReference>
<dbReference type="PROSITE" id="PS51910">
    <property type="entry name" value="GH18_2"/>
    <property type="match status" value="1"/>
</dbReference>
<comment type="caution">
    <text evidence="5">The sequence shown here is derived from an EMBL/GenBank/DDBJ whole genome shotgun (WGS) entry which is preliminary data.</text>
</comment>
<dbReference type="EMBL" id="JAHRIO010031944">
    <property type="protein sequence ID" value="MEQ2169037.1"/>
    <property type="molecule type" value="Genomic_DNA"/>
</dbReference>
<feature type="transmembrane region" description="Helical" evidence="3">
    <location>
        <begin position="71"/>
        <end position="92"/>
    </location>
</feature>
<dbReference type="InterPro" id="IPR017853">
    <property type="entry name" value="GH"/>
</dbReference>
<dbReference type="PANTHER" id="PTHR46290:SF1">
    <property type="entry name" value="DI-N-ACETYLCHITOBIASE"/>
    <property type="match status" value="1"/>
</dbReference>
<dbReference type="SUPFAM" id="SSF51445">
    <property type="entry name" value="(Trans)glycosidases"/>
    <property type="match status" value="1"/>
</dbReference>
<keyword evidence="6" id="KW-1185">Reference proteome</keyword>
<evidence type="ECO:0000259" key="4">
    <source>
        <dbReference type="PROSITE" id="PS51910"/>
    </source>
</evidence>
<keyword evidence="3" id="KW-1133">Transmembrane helix</keyword>
<keyword evidence="2" id="KW-0326">Glycosidase</keyword>